<comment type="caution">
    <text evidence="2">The sequence shown here is derived from an EMBL/GenBank/DDBJ whole genome shotgun (WGS) entry which is preliminary data.</text>
</comment>
<dbReference type="SUPFAM" id="SSF51197">
    <property type="entry name" value="Clavaminate synthase-like"/>
    <property type="match status" value="1"/>
</dbReference>
<feature type="compositionally biased region" description="Basic and acidic residues" evidence="1">
    <location>
        <begin position="898"/>
        <end position="912"/>
    </location>
</feature>
<feature type="region of interest" description="Disordered" evidence="1">
    <location>
        <begin position="717"/>
        <end position="736"/>
    </location>
</feature>
<dbReference type="AlphaFoldDB" id="A0A4R0R307"/>
<keyword evidence="3" id="KW-1185">Reference proteome</keyword>
<feature type="compositionally biased region" description="Polar residues" evidence="1">
    <location>
        <begin position="143"/>
        <end position="170"/>
    </location>
</feature>
<protein>
    <recommendedName>
        <fullName evidence="4">JmjC domain-containing protein</fullName>
    </recommendedName>
</protein>
<feature type="region of interest" description="Disordered" evidence="1">
    <location>
        <begin position="126"/>
        <end position="285"/>
    </location>
</feature>
<dbReference type="EMBL" id="RWJN01000641">
    <property type="protein sequence ID" value="TCD60193.1"/>
    <property type="molecule type" value="Genomic_DNA"/>
</dbReference>
<feature type="region of interest" description="Disordered" evidence="1">
    <location>
        <begin position="828"/>
        <end position="938"/>
    </location>
</feature>
<dbReference type="Gene3D" id="2.60.120.650">
    <property type="entry name" value="Cupin"/>
    <property type="match status" value="1"/>
</dbReference>
<name>A0A4R0R307_9APHY</name>
<evidence type="ECO:0000313" key="2">
    <source>
        <dbReference type="EMBL" id="TCD60193.1"/>
    </source>
</evidence>
<evidence type="ECO:0000313" key="3">
    <source>
        <dbReference type="Proteomes" id="UP000292702"/>
    </source>
</evidence>
<sequence>MSDFNHFDNSFGVIDTGVKPRTRGRQAGSKVLKDDELAKVDPAALAARQARRQGLARTKAKKEASATPVPEPSNGLREIRESVAAPGPSTAVQDLLESIQVPAGDGQREIPVSAVGEELWNAAVKESSSMGVQATSSRKRKASSFQTQSRPVPSPSVDVQETPIPSQSFSVAPGAQIPSTEPTMASSSSSRAYPGMDADFFPEPVNPGEPMLVDEPFEAPLPSGSSPWPPRAQGTGSTQFPASPQVPTAGPSGSQRPEPMSSPSYSTYEPPPRPEGPHDFTVWQGKPYKPDAETVTWACGTKTKLPYKVARGDLTKTNLVPHDTNHVRRLAAEARPAEESENFRRVIYDRNVSSKDVAQQVSSFQARGYDVVLTGFPCDYMNAEGKDFAWTTDSFRDNYMMSMETPYQMQDAQKRTDLALAGEDPEDAIYERYTMPEFIDHVNNSPDHVTAALLDSPAMTNDAPDFMKYMDKAHVSFLSNLGADPHRRSAPVDVHLAEFWSLHHTGGYHTYVHIDSEGYATHIQVVSGCKIWVFCRDKKLDDARTREDYAAANKRVGAATVQYRPDVERHYWVALPGDMIILCPGRMHTVFTPVPTSTTGGHFYSFETIHQTEATLFYNHRRKAVDTNFRHHSAPLTAALMLNSIKHQGERTYYRKALMAMCLLVTKLESYFRHDHDDPDLIYLQYNQVRVQLREMAGQEPTANEVMAVLVQVKESEHKKKKGKKRSAKKAKVQPPPGTIIVDPAQLVITKMMEDRKQALANARTIARYFKFDYRFDLIDNKQQSDYVFVGGIYDPGETVTVTRELLDRLNRQSRRRAGELDVFTSDYSTLDEDTESDEEDVAPVPSSSRSKGKHKAVLAKPLSDKGKTVAGKGKAVTGKGKADKGKGKAVAAKGKAKAVEGKGKGKEKAVESESEGDDERDEGDDEYELSDLTDIED</sequence>
<accession>A0A4R0R307</accession>
<feature type="compositionally biased region" description="Low complexity" evidence="1">
    <location>
        <begin position="48"/>
        <end position="57"/>
    </location>
</feature>
<evidence type="ECO:0000256" key="1">
    <source>
        <dbReference type="SAM" id="MobiDB-lite"/>
    </source>
</evidence>
<feature type="compositionally biased region" description="Basic residues" evidence="1">
    <location>
        <begin position="719"/>
        <end position="732"/>
    </location>
</feature>
<feature type="compositionally biased region" description="Polar residues" evidence="1">
    <location>
        <begin position="126"/>
        <end position="136"/>
    </location>
</feature>
<evidence type="ECO:0008006" key="4">
    <source>
        <dbReference type="Google" id="ProtNLM"/>
    </source>
</evidence>
<feature type="compositionally biased region" description="Low complexity" evidence="1">
    <location>
        <begin position="257"/>
        <end position="268"/>
    </location>
</feature>
<proteinExistence type="predicted"/>
<organism evidence="2 3">
    <name type="scientific">Steccherinum ochraceum</name>
    <dbReference type="NCBI Taxonomy" id="92696"/>
    <lineage>
        <taxon>Eukaryota</taxon>
        <taxon>Fungi</taxon>
        <taxon>Dikarya</taxon>
        <taxon>Basidiomycota</taxon>
        <taxon>Agaricomycotina</taxon>
        <taxon>Agaricomycetes</taxon>
        <taxon>Polyporales</taxon>
        <taxon>Steccherinaceae</taxon>
        <taxon>Steccherinum</taxon>
    </lineage>
</organism>
<dbReference type="STRING" id="92696.A0A4R0R307"/>
<feature type="compositionally biased region" description="Low complexity" evidence="1">
    <location>
        <begin position="869"/>
        <end position="880"/>
    </location>
</feature>
<feature type="region of interest" description="Disordered" evidence="1">
    <location>
        <begin position="1"/>
        <end position="30"/>
    </location>
</feature>
<gene>
    <name evidence="2" type="ORF">EIP91_010598</name>
</gene>
<dbReference type="Proteomes" id="UP000292702">
    <property type="component" value="Unassembled WGS sequence"/>
</dbReference>
<feature type="compositionally biased region" description="Polar residues" evidence="1">
    <location>
        <begin position="234"/>
        <end position="255"/>
    </location>
</feature>
<feature type="compositionally biased region" description="Acidic residues" evidence="1">
    <location>
        <begin position="913"/>
        <end position="938"/>
    </location>
</feature>
<feature type="compositionally biased region" description="Acidic residues" evidence="1">
    <location>
        <begin position="830"/>
        <end position="842"/>
    </location>
</feature>
<feature type="region of interest" description="Disordered" evidence="1">
    <location>
        <begin position="48"/>
        <end position="76"/>
    </location>
</feature>
<dbReference type="OrthoDB" id="4161428at2759"/>
<reference evidence="2 3" key="1">
    <citation type="submission" date="2018-11" db="EMBL/GenBank/DDBJ databases">
        <title>Genome assembly of Steccherinum ochraceum LE-BIN_3174, the white-rot fungus of the Steccherinaceae family (The Residual Polyporoid clade, Polyporales, Basidiomycota).</title>
        <authorList>
            <person name="Fedorova T.V."/>
            <person name="Glazunova O.A."/>
            <person name="Landesman E.O."/>
            <person name="Moiseenko K.V."/>
            <person name="Psurtseva N.V."/>
            <person name="Savinova O.S."/>
            <person name="Shakhova N.V."/>
            <person name="Tyazhelova T.V."/>
            <person name="Vasina D.V."/>
        </authorList>
    </citation>
    <scope>NUCLEOTIDE SEQUENCE [LARGE SCALE GENOMIC DNA]</scope>
    <source>
        <strain evidence="2 3">LE-BIN_3174</strain>
    </source>
</reference>